<dbReference type="Proteomes" id="UP000053236">
    <property type="component" value="Unassembled WGS sequence"/>
</dbReference>
<name>W2FIR1_PHYNI</name>
<sequence length="63" mass="6764">MAGGPKCRGATDSAVGWVRCILQTGGNHKLPASFDIEIEKLHFTQMCSLVNIDGIMSLGREMA</sequence>
<dbReference type="AlphaFoldDB" id="W2FIR1"/>
<organism evidence="1">
    <name type="scientific">Phytophthora nicotianae</name>
    <name type="common">Potato buckeye rot agent</name>
    <name type="synonym">Phytophthora parasitica</name>
    <dbReference type="NCBI Taxonomy" id="4792"/>
    <lineage>
        <taxon>Eukaryota</taxon>
        <taxon>Sar</taxon>
        <taxon>Stramenopiles</taxon>
        <taxon>Oomycota</taxon>
        <taxon>Peronosporomycetes</taxon>
        <taxon>Peronosporales</taxon>
        <taxon>Peronosporaceae</taxon>
        <taxon>Phytophthora</taxon>
    </lineage>
</organism>
<dbReference type="EMBL" id="KI690255">
    <property type="protein sequence ID" value="ETK70662.1"/>
    <property type="molecule type" value="Genomic_DNA"/>
</dbReference>
<gene>
    <name evidence="1" type="ORF">L915_22010</name>
</gene>
<evidence type="ECO:0000313" key="1">
    <source>
        <dbReference type="EMBL" id="ETK70662.1"/>
    </source>
</evidence>
<reference evidence="1" key="1">
    <citation type="submission" date="2013-11" db="EMBL/GenBank/DDBJ databases">
        <title>The Genome Sequence of Phytophthora parasitica CJ02B3.</title>
        <authorList>
            <consortium name="The Broad Institute Genomics Platform"/>
            <person name="Russ C."/>
            <person name="Tyler B."/>
            <person name="Panabieres F."/>
            <person name="Shan W."/>
            <person name="Tripathy S."/>
            <person name="Grunwald N."/>
            <person name="Machado M."/>
            <person name="Johnson C.S."/>
            <person name="Arredondo F."/>
            <person name="Hong C."/>
            <person name="Coffey M."/>
            <person name="Young S.K."/>
            <person name="Zeng Q."/>
            <person name="Gargeya S."/>
            <person name="Fitzgerald M."/>
            <person name="Abouelleil A."/>
            <person name="Alvarado L."/>
            <person name="Chapman S.B."/>
            <person name="Gainer-Dewar J."/>
            <person name="Goldberg J."/>
            <person name="Griggs A."/>
            <person name="Gujja S."/>
            <person name="Hansen M."/>
            <person name="Howarth C."/>
            <person name="Imamovic A."/>
            <person name="Ireland A."/>
            <person name="Larimer J."/>
            <person name="McCowan C."/>
            <person name="Murphy C."/>
            <person name="Pearson M."/>
            <person name="Poon T.W."/>
            <person name="Priest M."/>
            <person name="Roberts A."/>
            <person name="Saif S."/>
            <person name="Shea T."/>
            <person name="Sykes S."/>
            <person name="Wortman J."/>
            <person name="Nusbaum C."/>
            <person name="Birren B."/>
        </authorList>
    </citation>
    <scope>NUCLEOTIDE SEQUENCE [LARGE SCALE GENOMIC DNA]</scope>
    <source>
        <strain evidence="1">CJ02B3</strain>
    </source>
</reference>
<proteinExistence type="predicted"/>
<protein>
    <submittedName>
        <fullName evidence="1">Uncharacterized protein</fullName>
    </submittedName>
</protein>
<accession>W2FIR1</accession>